<dbReference type="Gene3D" id="3.40.710.10">
    <property type="entry name" value="DD-peptidase/beta-lactamase superfamily"/>
    <property type="match status" value="1"/>
</dbReference>
<dbReference type="Pfam" id="PF00144">
    <property type="entry name" value="Beta-lactamase"/>
    <property type="match status" value="1"/>
</dbReference>
<dbReference type="SUPFAM" id="SSF56601">
    <property type="entry name" value="beta-lactamase/transpeptidase-like"/>
    <property type="match status" value="1"/>
</dbReference>
<dbReference type="AlphaFoldDB" id="A0A4R8A3G4"/>
<dbReference type="PANTHER" id="PTHR43283:SF7">
    <property type="entry name" value="BETA-LACTAMASE-RELATED DOMAIN-CONTAINING PROTEIN"/>
    <property type="match status" value="1"/>
</dbReference>
<sequence>MNQKFKALEERIVSQYTNIKGVAIMHQDTSVYEHYFHEGSANDYYHIYSLTKSIVSILIGIAIDKGYIKDEYVRVADYFQDIPRNRRLSAFDQLRIEDILKMETPYVYENIEDVYEQYFISDDWVRFTIEMVGMPQEIGNFQYALLIGPDLLSAILTKATGKSVLAFAKDELFDPLGIQVKEGIHFDSVEAQMNFYQSTDMSGWVHDGQNVYAAGWGLTLKLTDLLKIGELCMHHGVYHNQRIVSASWLEKSTKQQSYAKSLQLAYGYLWWVLDENERIYAAVGDGSNLLYINESKQLIVCITGMLTDQANDVISLVVSQIEPLFTR</sequence>
<proteinExistence type="predicted"/>
<dbReference type="RefSeq" id="WP_166667527.1">
    <property type="nucleotide sequence ID" value="NZ_SODD01000006.1"/>
</dbReference>
<accession>A0A4R8A3G4</accession>
<dbReference type="Proteomes" id="UP000294743">
    <property type="component" value="Unassembled WGS sequence"/>
</dbReference>
<evidence type="ECO:0000259" key="1">
    <source>
        <dbReference type="Pfam" id="PF00144"/>
    </source>
</evidence>
<dbReference type="PANTHER" id="PTHR43283">
    <property type="entry name" value="BETA-LACTAMASE-RELATED"/>
    <property type="match status" value="1"/>
</dbReference>
<dbReference type="InterPro" id="IPR012338">
    <property type="entry name" value="Beta-lactam/transpept-like"/>
</dbReference>
<protein>
    <submittedName>
        <fullName evidence="2">CubicO group peptidase (Beta-lactamase class C family)</fullName>
    </submittedName>
</protein>
<reference evidence="2 3" key="1">
    <citation type="submission" date="2019-03" db="EMBL/GenBank/DDBJ databases">
        <title>Genomic Encyclopedia of Type Strains, Phase IV (KMG-IV): sequencing the most valuable type-strain genomes for metagenomic binning, comparative biology and taxonomic classification.</title>
        <authorList>
            <person name="Goeker M."/>
        </authorList>
    </citation>
    <scope>NUCLEOTIDE SEQUENCE [LARGE SCALE GENOMIC DNA]</scope>
    <source>
        <strain evidence="2 3">DSM 28867</strain>
    </source>
</reference>
<feature type="domain" description="Beta-lactamase-related" evidence="1">
    <location>
        <begin position="13"/>
        <end position="300"/>
    </location>
</feature>
<gene>
    <name evidence="2" type="ORF">EDD63_10668</name>
</gene>
<evidence type="ECO:0000313" key="2">
    <source>
        <dbReference type="EMBL" id="TDW25127.1"/>
    </source>
</evidence>
<dbReference type="EMBL" id="SODD01000006">
    <property type="protein sequence ID" value="TDW25127.1"/>
    <property type="molecule type" value="Genomic_DNA"/>
</dbReference>
<name>A0A4R8A3G4_9FIRM</name>
<keyword evidence="3" id="KW-1185">Reference proteome</keyword>
<organism evidence="2 3">
    <name type="scientific">Breznakia blatticola</name>
    <dbReference type="NCBI Taxonomy" id="1754012"/>
    <lineage>
        <taxon>Bacteria</taxon>
        <taxon>Bacillati</taxon>
        <taxon>Bacillota</taxon>
        <taxon>Erysipelotrichia</taxon>
        <taxon>Erysipelotrichales</taxon>
        <taxon>Erysipelotrichaceae</taxon>
        <taxon>Breznakia</taxon>
    </lineage>
</organism>
<comment type="caution">
    <text evidence="2">The sequence shown here is derived from an EMBL/GenBank/DDBJ whole genome shotgun (WGS) entry which is preliminary data.</text>
</comment>
<dbReference type="InterPro" id="IPR050789">
    <property type="entry name" value="Diverse_Enzym_Activities"/>
</dbReference>
<dbReference type="InterPro" id="IPR001466">
    <property type="entry name" value="Beta-lactam-related"/>
</dbReference>
<evidence type="ECO:0000313" key="3">
    <source>
        <dbReference type="Proteomes" id="UP000294743"/>
    </source>
</evidence>